<gene>
    <name evidence="5" type="primary">scrB_1</name>
    <name evidence="5" type="ORF">NCTC12971_05016</name>
</gene>
<dbReference type="PANTHER" id="PTHR43101:SF1">
    <property type="entry name" value="BETA-FRUCTOSIDASE"/>
    <property type="match status" value="1"/>
</dbReference>
<dbReference type="PROSITE" id="PS00609">
    <property type="entry name" value="GLYCOSYL_HYDROL_F32"/>
    <property type="match status" value="1"/>
</dbReference>
<dbReference type="EC" id="3.2.1.26" evidence="5"/>
<protein>
    <submittedName>
        <fullName evidence="5">Sucrose-6-phosphate hydrolase</fullName>
        <ecNumber evidence="5">3.2.1.26</ecNumber>
    </submittedName>
</protein>
<dbReference type="PANTHER" id="PTHR43101">
    <property type="entry name" value="BETA-FRUCTOSIDASE"/>
    <property type="match status" value="1"/>
</dbReference>
<comment type="similarity">
    <text evidence="1">Belongs to the glycosyl hydrolase 32 family.</text>
</comment>
<sequence>MDALSLMKHTALALMQGQTRAAADPHRPLWHLAPSVGLLNDPNGFIQHNGVYHLFYQWNPLACDHGRKCWGHWQSRDLLHWQHQPVALLPDACYDSHGCYSGSAVGGGRQDHAGLYRQCEIPRRFAHRLPMSGAGG</sequence>
<dbReference type="InterPro" id="IPR051214">
    <property type="entry name" value="GH32_Enzymes"/>
</dbReference>
<evidence type="ECO:0000256" key="3">
    <source>
        <dbReference type="ARBA" id="ARBA00023295"/>
    </source>
</evidence>
<dbReference type="Proteomes" id="UP000307968">
    <property type="component" value="Chromosome"/>
</dbReference>
<organism evidence="5 6">
    <name type="scientific">Serratia rubidaea</name>
    <name type="common">Serratia marinorubra</name>
    <dbReference type="NCBI Taxonomy" id="61652"/>
    <lineage>
        <taxon>Bacteria</taxon>
        <taxon>Pseudomonadati</taxon>
        <taxon>Pseudomonadota</taxon>
        <taxon>Gammaproteobacteria</taxon>
        <taxon>Enterobacterales</taxon>
        <taxon>Yersiniaceae</taxon>
        <taxon>Serratia</taxon>
    </lineage>
</organism>
<dbReference type="GO" id="GO:0004564">
    <property type="term" value="F:beta-fructofuranosidase activity"/>
    <property type="evidence" value="ECO:0007669"/>
    <property type="project" value="UniProtKB-EC"/>
</dbReference>
<dbReference type="InterPro" id="IPR018053">
    <property type="entry name" value="Glyco_hydro_32_AS"/>
</dbReference>
<dbReference type="SUPFAM" id="SSF75005">
    <property type="entry name" value="Arabinanase/levansucrase/invertase"/>
    <property type="match status" value="1"/>
</dbReference>
<evidence type="ECO:0000256" key="2">
    <source>
        <dbReference type="ARBA" id="ARBA00022801"/>
    </source>
</evidence>
<dbReference type="GO" id="GO:0005975">
    <property type="term" value="P:carbohydrate metabolic process"/>
    <property type="evidence" value="ECO:0007669"/>
    <property type="project" value="InterPro"/>
</dbReference>
<accession>A0A4U9HXC6</accession>
<name>A0A4U9HXC6_SERRU</name>
<evidence type="ECO:0000313" key="5">
    <source>
        <dbReference type="EMBL" id="VTP67259.1"/>
    </source>
</evidence>
<dbReference type="InterPro" id="IPR023296">
    <property type="entry name" value="Glyco_hydro_beta-prop_sf"/>
</dbReference>
<evidence type="ECO:0000256" key="1">
    <source>
        <dbReference type="ARBA" id="ARBA00009902"/>
    </source>
</evidence>
<keyword evidence="3 5" id="KW-0326">Glycosidase</keyword>
<dbReference type="AlphaFoldDB" id="A0A4U9HXC6"/>
<dbReference type="EMBL" id="LR590463">
    <property type="protein sequence ID" value="VTP67259.1"/>
    <property type="molecule type" value="Genomic_DNA"/>
</dbReference>
<evidence type="ECO:0000313" key="6">
    <source>
        <dbReference type="Proteomes" id="UP000307968"/>
    </source>
</evidence>
<dbReference type="Pfam" id="PF00251">
    <property type="entry name" value="Glyco_hydro_32N"/>
    <property type="match status" value="1"/>
</dbReference>
<evidence type="ECO:0000259" key="4">
    <source>
        <dbReference type="Pfam" id="PF00251"/>
    </source>
</evidence>
<keyword evidence="2 5" id="KW-0378">Hydrolase</keyword>
<proteinExistence type="inferred from homology"/>
<dbReference type="InterPro" id="IPR013148">
    <property type="entry name" value="Glyco_hydro_32_N"/>
</dbReference>
<dbReference type="Gene3D" id="2.115.10.20">
    <property type="entry name" value="Glycosyl hydrolase domain, family 43"/>
    <property type="match status" value="1"/>
</dbReference>
<reference evidence="5 6" key="1">
    <citation type="submission" date="2019-05" db="EMBL/GenBank/DDBJ databases">
        <authorList>
            <consortium name="Pathogen Informatics"/>
        </authorList>
    </citation>
    <scope>NUCLEOTIDE SEQUENCE [LARGE SCALE GENOMIC DNA]</scope>
    <source>
        <strain evidence="5 6">NCTC12971</strain>
    </source>
</reference>
<feature type="domain" description="Glycosyl hydrolase family 32 N-terminal" evidence="4">
    <location>
        <begin position="31"/>
        <end position="106"/>
    </location>
</feature>